<organism evidence="1 2">
    <name type="scientific">Adineta steineri</name>
    <dbReference type="NCBI Taxonomy" id="433720"/>
    <lineage>
        <taxon>Eukaryota</taxon>
        <taxon>Metazoa</taxon>
        <taxon>Spiralia</taxon>
        <taxon>Gnathifera</taxon>
        <taxon>Rotifera</taxon>
        <taxon>Eurotatoria</taxon>
        <taxon>Bdelloidea</taxon>
        <taxon>Adinetida</taxon>
        <taxon>Adinetidae</taxon>
        <taxon>Adineta</taxon>
    </lineage>
</organism>
<dbReference type="EMBL" id="CAJNOM010001528">
    <property type="protein sequence ID" value="CAF1611532.1"/>
    <property type="molecule type" value="Genomic_DNA"/>
</dbReference>
<dbReference type="AlphaFoldDB" id="A0A816BKA4"/>
<gene>
    <name evidence="1" type="ORF">QVE165_LOCUS54117</name>
</gene>
<evidence type="ECO:0000313" key="1">
    <source>
        <dbReference type="EMBL" id="CAF1611532.1"/>
    </source>
</evidence>
<accession>A0A816BKA4</accession>
<comment type="caution">
    <text evidence="1">The sequence shown here is derived from an EMBL/GenBank/DDBJ whole genome shotgun (WGS) entry which is preliminary data.</text>
</comment>
<protein>
    <submittedName>
        <fullName evidence="1">Uncharacterized protein</fullName>
    </submittedName>
</protein>
<dbReference type="OrthoDB" id="9982683at2759"/>
<name>A0A816BKA4_9BILA</name>
<dbReference type="Proteomes" id="UP000663832">
    <property type="component" value="Unassembled WGS sequence"/>
</dbReference>
<reference evidence="1" key="1">
    <citation type="submission" date="2021-02" db="EMBL/GenBank/DDBJ databases">
        <authorList>
            <person name="Nowell W R."/>
        </authorList>
    </citation>
    <scope>NUCLEOTIDE SEQUENCE</scope>
</reference>
<keyword evidence="2" id="KW-1185">Reference proteome</keyword>
<sequence>MSKSKEQIKTILSSDDGRDLNELGGPNRLIHLQVRQYMGMLDGSTAPTCTFDWYDAQAFNDKHLQHYVCSFIGSIESLMKSINDFFGQQKANAYYFTKCGKCDYIILTNRDIGKKLVCMNPTIRCGHYNHTEPIFNNSFMTDVLQLVNEHFKLNLTLNDMIF</sequence>
<evidence type="ECO:0000313" key="2">
    <source>
        <dbReference type="Proteomes" id="UP000663832"/>
    </source>
</evidence>
<proteinExistence type="predicted"/>